<evidence type="ECO:0000313" key="2">
    <source>
        <dbReference type="EMBL" id="GFN79114.1"/>
    </source>
</evidence>
<dbReference type="Proteomes" id="UP000735302">
    <property type="component" value="Unassembled WGS sequence"/>
</dbReference>
<dbReference type="EMBL" id="BLXT01000641">
    <property type="protein sequence ID" value="GFN79114.1"/>
    <property type="molecule type" value="Genomic_DNA"/>
</dbReference>
<keyword evidence="3" id="KW-1185">Reference proteome</keyword>
<accession>A0AAV3Y7L0</accession>
<evidence type="ECO:0000313" key="3">
    <source>
        <dbReference type="Proteomes" id="UP000735302"/>
    </source>
</evidence>
<gene>
    <name evidence="2" type="ORF">PoB_000562000</name>
</gene>
<feature type="compositionally biased region" description="Polar residues" evidence="1">
    <location>
        <begin position="61"/>
        <end position="72"/>
    </location>
</feature>
<proteinExistence type="predicted"/>
<protein>
    <submittedName>
        <fullName evidence="2">Uncharacterized protein</fullName>
    </submittedName>
</protein>
<comment type="caution">
    <text evidence="2">The sequence shown here is derived from an EMBL/GenBank/DDBJ whole genome shotgun (WGS) entry which is preliminary data.</text>
</comment>
<feature type="region of interest" description="Disordered" evidence="1">
    <location>
        <begin position="43"/>
        <end position="72"/>
    </location>
</feature>
<name>A0AAV3Y7L0_9GAST</name>
<dbReference type="AlphaFoldDB" id="A0AAV3Y7L0"/>
<reference evidence="2 3" key="1">
    <citation type="journal article" date="2021" name="Elife">
        <title>Chloroplast acquisition without the gene transfer in kleptoplastic sea slugs, Plakobranchus ocellatus.</title>
        <authorList>
            <person name="Maeda T."/>
            <person name="Takahashi S."/>
            <person name="Yoshida T."/>
            <person name="Shimamura S."/>
            <person name="Takaki Y."/>
            <person name="Nagai Y."/>
            <person name="Toyoda A."/>
            <person name="Suzuki Y."/>
            <person name="Arimoto A."/>
            <person name="Ishii H."/>
            <person name="Satoh N."/>
            <person name="Nishiyama T."/>
            <person name="Hasebe M."/>
            <person name="Maruyama T."/>
            <person name="Minagawa J."/>
            <person name="Obokata J."/>
            <person name="Shigenobu S."/>
        </authorList>
    </citation>
    <scope>NUCLEOTIDE SEQUENCE [LARGE SCALE GENOMIC DNA]</scope>
</reference>
<sequence length="72" mass="7720">MATITNESRLPKVAAPSGVAAEIECGPEEICKHQVQSRTAEAWSGSLPSVRPCEDNAELARQTSGHESFSEH</sequence>
<evidence type="ECO:0000256" key="1">
    <source>
        <dbReference type="SAM" id="MobiDB-lite"/>
    </source>
</evidence>
<organism evidence="2 3">
    <name type="scientific">Plakobranchus ocellatus</name>
    <dbReference type="NCBI Taxonomy" id="259542"/>
    <lineage>
        <taxon>Eukaryota</taxon>
        <taxon>Metazoa</taxon>
        <taxon>Spiralia</taxon>
        <taxon>Lophotrochozoa</taxon>
        <taxon>Mollusca</taxon>
        <taxon>Gastropoda</taxon>
        <taxon>Heterobranchia</taxon>
        <taxon>Euthyneura</taxon>
        <taxon>Panpulmonata</taxon>
        <taxon>Sacoglossa</taxon>
        <taxon>Placobranchoidea</taxon>
        <taxon>Plakobranchidae</taxon>
        <taxon>Plakobranchus</taxon>
    </lineage>
</organism>